<dbReference type="Pfam" id="PF01400">
    <property type="entry name" value="Astacin"/>
    <property type="match status" value="1"/>
</dbReference>
<evidence type="ECO:0000256" key="6">
    <source>
        <dbReference type="PROSITE-ProRule" id="PRU01211"/>
    </source>
</evidence>
<dbReference type="PANTHER" id="PTHR10127">
    <property type="entry name" value="DISCOIDIN, CUB, EGF, LAMININ , AND ZINC METALLOPROTEASE DOMAIN CONTAINING"/>
    <property type="match status" value="1"/>
</dbReference>
<keyword evidence="2" id="KW-0479">Metal-binding</keyword>
<dbReference type="SUPFAM" id="SSF55486">
    <property type="entry name" value="Metalloproteases ('zincins'), catalytic domain"/>
    <property type="match status" value="1"/>
</dbReference>
<keyword evidence="1" id="KW-0645">Protease</keyword>
<dbReference type="InterPro" id="IPR024079">
    <property type="entry name" value="MetalloPept_cat_dom_sf"/>
</dbReference>
<organism evidence="8 9">
    <name type="scientific">Strongyloides venezuelensis</name>
    <name type="common">Threadworm</name>
    <dbReference type="NCBI Taxonomy" id="75913"/>
    <lineage>
        <taxon>Eukaryota</taxon>
        <taxon>Metazoa</taxon>
        <taxon>Ecdysozoa</taxon>
        <taxon>Nematoda</taxon>
        <taxon>Chromadorea</taxon>
        <taxon>Rhabditida</taxon>
        <taxon>Tylenchina</taxon>
        <taxon>Panagrolaimomorpha</taxon>
        <taxon>Strongyloidoidea</taxon>
        <taxon>Strongyloididae</taxon>
        <taxon>Strongyloides</taxon>
    </lineage>
</organism>
<evidence type="ECO:0000256" key="2">
    <source>
        <dbReference type="ARBA" id="ARBA00022723"/>
    </source>
</evidence>
<evidence type="ECO:0000256" key="5">
    <source>
        <dbReference type="ARBA" id="ARBA00023049"/>
    </source>
</evidence>
<dbReference type="Proteomes" id="UP000035680">
    <property type="component" value="Unassembled WGS sequence"/>
</dbReference>
<keyword evidence="3" id="KW-0378">Hydrolase</keyword>
<keyword evidence="5" id="KW-0482">Metalloprotease</keyword>
<evidence type="ECO:0000256" key="1">
    <source>
        <dbReference type="ARBA" id="ARBA00022670"/>
    </source>
</evidence>
<evidence type="ECO:0000256" key="4">
    <source>
        <dbReference type="ARBA" id="ARBA00022833"/>
    </source>
</evidence>
<evidence type="ECO:0000256" key="3">
    <source>
        <dbReference type="ARBA" id="ARBA00022801"/>
    </source>
</evidence>
<keyword evidence="4" id="KW-0862">Zinc</keyword>
<dbReference type="Gene3D" id="3.40.390.10">
    <property type="entry name" value="Collagenase (Catalytic Domain)"/>
    <property type="match status" value="1"/>
</dbReference>
<dbReference type="WBParaSite" id="SVE_1858400.1">
    <property type="protein sequence ID" value="SVE_1858400.1"/>
    <property type="gene ID" value="SVE_1858400"/>
</dbReference>
<dbReference type="InterPro" id="IPR000742">
    <property type="entry name" value="EGF"/>
</dbReference>
<evidence type="ECO:0000313" key="9">
    <source>
        <dbReference type="WBParaSite" id="SVE_1858400.1"/>
    </source>
</evidence>
<protein>
    <submittedName>
        <fullName evidence="9">Astacin domain-containing protein</fullName>
    </submittedName>
</protein>
<dbReference type="PROSITE" id="PS00022">
    <property type="entry name" value="EGF_1"/>
    <property type="match status" value="1"/>
</dbReference>
<dbReference type="PROSITE" id="PS51864">
    <property type="entry name" value="ASTACIN"/>
    <property type="match status" value="1"/>
</dbReference>
<reference evidence="9" key="2">
    <citation type="submission" date="2015-08" db="UniProtKB">
        <authorList>
            <consortium name="WormBaseParasite"/>
        </authorList>
    </citation>
    <scope>IDENTIFICATION</scope>
</reference>
<dbReference type="PANTHER" id="PTHR10127:SF780">
    <property type="entry name" value="METALLOENDOPEPTIDASE"/>
    <property type="match status" value="1"/>
</dbReference>
<accession>A0A0K0G1J3</accession>
<feature type="domain" description="Peptidase M12A" evidence="7">
    <location>
        <begin position="86"/>
        <end position="186"/>
    </location>
</feature>
<dbReference type="GO" id="GO:0006508">
    <property type="term" value="P:proteolysis"/>
    <property type="evidence" value="ECO:0007669"/>
    <property type="project" value="UniProtKB-KW"/>
</dbReference>
<dbReference type="GO" id="GO:0004222">
    <property type="term" value="F:metalloendopeptidase activity"/>
    <property type="evidence" value="ECO:0007669"/>
    <property type="project" value="InterPro"/>
</dbReference>
<dbReference type="GO" id="GO:0046872">
    <property type="term" value="F:metal ion binding"/>
    <property type="evidence" value="ECO:0007669"/>
    <property type="project" value="UniProtKB-KW"/>
</dbReference>
<proteinExistence type="predicted"/>
<comment type="caution">
    <text evidence="6">Lacks conserved residue(s) required for the propagation of feature annotation.</text>
</comment>
<reference evidence="8" key="1">
    <citation type="submission" date="2014-07" db="EMBL/GenBank/DDBJ databases">
        <authorList>
            <person name="Martin A.A"/>
            <person name="De Silva N."/>
        </authorList>
    </citation>
    <scope>NUCLEOTIDE SEQUENCE</scope>
</reference>
<keyword evidence="8" id="KW-1185">Reference proteome</keyword>
<name>A0A0K0G1J3_STRVS</name>
<dbReference type="AlphaFoldDB" id="A0A0K0G1J3"/>
<sequence length="342" mass="39255">MSNTIKFYADSESSIPVEYVLRNMNTSFCINFIKQSKKITDSGINFYKSSSKSDIILGDSKSKPTDIYLTESDINDAKNTLLLLYIGLALGLIPEITRYDRDDYVKVNLSNVDSKYIQYYKKTKSKTTYPTSFDYGSVLFLSSSFGSKNKKSTYTYKLSPHYDSVIGSNIFFTHNDNKRINFLYCSKKKCGKYKTCKNGSFPDYKCRRCICQEFFSGKKCEKLYKNDKKYCGNKQEYKSSTKSTKNLKNTIFQRICAYKIKSINKKKKVEITIKSLTFNTTISCNGNDGLFIHYRSDKSVSPLHLCKNVSKIVLPPSSSSVYIILNSPYRVKSSFEISYKSK</sequence>
<evidence type="ECO:0000259" key="7">
    <source>
        <dbReference type="PROSITE" id="PS51864"/>
    </source>
</evidence>
<dbReference type="InterPro" id="IPR001506">
    <property type="entry name" value="Peptidase_M12A"/>
</dbReference>
<evidence type="ECO:0000313" key="8">
    <source>
        <dbReference type="Proteomes" id="UP000035680"/>
    </source>
</evidence>